<name>A0A1M5EA32_9BACT</name>
<reference evidence="2" key="1">
    <citation type="submission" date="2016-11" db="EMBL/GenBank/DDBJ databases">
        <authorList>
            <person name="Varghese N."/>
            <person name="Submissions S."/>
        </authorList>
    </citation>
    <scope>NUCLEOTIDE SEQUENCE [LARGE SCALE GENOMIC DNA]</scope>
    <source>
        <strain evidence="2">DSM 26910</strain>
    </source>
</reference>
<protein>
    <submittedName>
        <fullName evidence="1">Uncharacterized protein</fullName>
    </submittedName>
</protein>
<proteinExistence type="predicted"/>
<organism evidence="1 2">
    <name type="scientific">Mariniphaga anaerophila</name>
    <dbReference type="NCBI Taxonomy" id="1484053"/>
    <lineage>
        <taxon>Bacteria</taxon>
        <taxon>Pseudomonadati</taxon>
        <taxon>Bacteroidota</taxon>
        <taxon>Bacteroidia</taxon>
        <taxon>Marinilabiliales</taxon>
        <taxon>Prolixibacteraceae</taxon>
        <taxon>Mariniphaga</taxon>
    </lineage>
</organism>
<sequence length="85" mass="10179">MKSQFYYWEKDLRKLINCWDFIPGAPSDEFDALNHKILIHLTKGSDNEKLFNVLKSELISYYGLDPIDKDILKLTEEIVNWWDKQ</sequence>
<dbReference type="Proteomes" id="UP000184164">
    <property type="component" value="Unassembled WGS sequence"/>
</dbReference>
<dbReference type="STRING" id="1484053.SAMN05444274_108140"/>
<evidence type="ECO:0000313" key="2">
    <source>
        <dbReference type="Proteomes" id="UP000184164"/>
    </source>
</evidence>
<keyword evidence="2" id="KW-1185">Reference proteome</keyword>
<dbReference type="AlphaFoldDB" id="A0A1M5EA32"/>
<dbReference type="EMBL" id="FQUM01000008">
    <property type="protein sequence ID" value="SHF75952.1"/>
    <property type="molecule type" value="Genomic_DNA"/>
</dbReference>
<accession>A0A1M5EA32</accession>
<evidence type="ECO:0000313" key="1">
    <source>
        <dbReference type="EMBL" id="SHF75952.1"/>
    </source>
</evidence>
<gene>
    <name evidence="1" type="ORF">SAMN05444274_108140</name>
</gene>